<gene>
    <name evidence="1" type="ORF">CINC_LOCUS150</name>
</gene>
<dbReference type="EMBL" id="LR824004">
    <property type="protein sequence ID" value="CAH0577762.1"/>
    <property type="molecule type" value="Genomic_DNA"/>
</dbReference>
<evidence type="ECO:0000313" key="1">
    <source>
        <dbReference type="EMBL" id="CAH0577762.1"/>
    </source>
</evidence>
<protein>
    <submittedName>
        <fullName evidence="1">Uncharacterized protein</fullName>
    </submittedName>
</protein>
<dbReference type="Proteomes" id="UP001154114">
    <property type="component" value="Chromosome 1"/>
</dbReference>
<sequence length="126" mass="13999">MASAARSEDQRRRLQVGCCASGYDKLLESTAGAERSMLRAVTKGLTAGEATSCATSCYKRRAVEDTLRVTLFVLINLHYLTEVIIHINLPLESLSKKPHPNPLCSFKDLIKHTYGQTREATLIYTL</sequence>
<organism evidence="1 2">
    <name type="scientific">Chrysodeixis includens</name>
    <name type="common">Soybean looper</name>
    <name type="synonym">Pseudoplusia includens</name>
    <dbReference type="NCBI Taxonomy" id="689277"/>
    <lineage>
        <taxon>Eukaryota</taxon>
        <taxon>Metazoa</taxon>
        <taxon>Ecdysozoa</taxon>
        <taxon>Arthropoda</taxon>
        <taxon>Hexapoda</taxon>
        <taxon>Insecta</taxon>
        <taxon>Pterygota</taxon>
        <taxon>Neoptera</taxon>
        <taxon>Endopterygota</taxon>
        <taxon>Lepidoptera</taxon>
        <taxon>Glossata</taxon>
        <taxon>Ditrysia</taxon>
        <taxon>Noctuoidea</taxon>
        <taxon>Noctuidae</taxon>
        <taxon>Plusiinae</taxon>
        <taxon>Chrysodeixis</taxon>
    </lineage>
</organism>
<reference evidence="1" key="1">
    <citation type="submission" date="2021-12" db="EMBL/GenBank/DDBJ databases">
        <authorList>
            <person name="King R."/>
        </authorList>
    </citation>
    <scope>NUCLEOTIDE SEQUENCE</scope>
</reference>
<name>A0A9P0BIM2_CHRIL</name>
<proteinExistence type="predicted"/>
<accession>A0A9P0BIM2</accession>
<evidence type="ECO:0000313" key="2">
    <source>
        <dbReference type="Proteomes" id="UP001154114"/>
    </source>
</evidence>
<dbReference type="AlphaFoldDB" id="A0A9P0BIM2"/>
<keyword evidence="2" id="KW-1185">Reference proteome</keyword>